<dbReference type="EMBL" id="JALXSQ010000012">
    <property type="protein sequence ID" value="MCT2042556.1"/>
    <property type="molecule type" value="Genomic_DNA"/>
</dbReference>
<dbReference type="PANTHER" id="PTHR43808:SF31">
    <property type="entry name" value="N-ACETYL-L-CITRULLINE DEACETYLASE"/>
    <property type="match status" value="1"/>
</dbReference>
<evidence type="ECO:0000256" key="3">
    <source>
        <dbReference type="NCBIfam" id="TIGR01900"/>
    </source>
</evidence>
<dbReference type="InterPro" id="IPR050072">
    <property type="entry name" value="Peptidase_M20A"/>
</dbReference>
<dbReference type="SUPFAM" id="SSF53187">
    <property type="entry name" value="Zn-dependent exopeptidases"/>
    <property type="match status" value="1"/>
</dbReference>
<keyword evidence="6" id="KW-1185">Reference proteome</keyword>
<sequence length="374" mass="40383">MLTTGLDLRADAITLTKVVCDIPSESGNESRLVDAIEAALDGYDHLQVLRHGNTVVARTMLGRARRIVIAGHLDTVPINNNLPTHFATLDEEAAAADVPGTRVGEYLVGRGTVDMKAGVAVALKLAAELEAPIHDVTWIFYDNEEVEAEKKGLGKLAAVRPDLVEADFAILGEPTRAKIEGGCNGSIRCDVRTRGVRAHSGRSWTGVNAIHKVAEVLDRLNAYEPQTVRVEGLDYREGLNATLISGGVAPNVIPDECTVHVNYRFAPDKTLEEAEAFMRGVFDGFDLEVRDRSAAARPGLDADIARDFVAAVGGEAYPKYGWTDVARFSELGIPAVNYGPGDPQKAHADDERVLLEDITAVEQGLHSWLMGERA</sequence>
<dbReference type="NCBIfam" id="TIGR01900">
    <property type="entry name" value="dapE-gram_pos"/>
    <property type="match status" value="1"/>
</dbReference>
<evidence type="ECO:0000256" key="2">
    <source>
        <dbReference type="ARBA" id="ARBA00022801"/>
    </source>
</evidence>
<dbReference type="Pfam" id="PF07687">
    <property type="entry name" value="M20_dimer"/>
    <property type="match status" value="1"/>
</dbReference>
<name>A0ABT2HWP9_9MICO</name>
<dbReference type="EC" id="3.5.1.18" evidence="3"/>
<keyword evidence="1" id="KW-0479">Metal-binding</keyword>
<dbReference type="InterPro" id="IPR011650">
    <property type="entry name" value="Peptidase_M20_dimer"/>
</dbReference>
<organism evidence="5 6">
    <name type="scientific">Pseudoclavibacter albus</name>
    <dbReference type="NCBI Taxonomy" id="272241"/>
    <lineage>
        <taxon>Bacteria</taxon>
        <taxon>Bacillati</taxon>
        <taxon>Actinomycetota</taxon>
        <taxon>Actinomycetes</taxon>
        <taxon>Micrococcales</taxon>
        <taxon>Microbacteriaceae</taxon>
        <taxon>Pseudoclavibacter</taxon>
    </lineage>
</organism>
<comment type="caution">
    <text evidence="5">The sequence shown here is derived from an EMBL/GenBank/DDBJ whole genome shotgun (WGS) entry which is preliminary data.</text>
</comment>
<reference evidence="5 6" key="1">
    <citation type="submission" date="2022-04" db="EMBL/GenBank/DDBJ databases">
        <title>Human microbiome associated bacterial genomes.</title>
        <authorList>
            <person name="Sandstrom S."/>
            <person name="Salamzade R."/>
            <person name="Kalan L.R."/>
        </authorList>
    </citation>
    <scope>NUCLEOTIDE SEQUENCE [LARGE SCALE GENOMIC DNA]</scope>
    <source>
        <strain evidence="6">p3-SID1799</strain>
    </source>
</reference>
<dbReference type="InterPro" id="IPR036264">
    <property type="entry name" value="Bact_exopeptidase_dim_dom"/>
</dbReference>
<evidence type="ECO:0000256" key="1">
    <source>
        <dbReference type="ARBA" id="ARBA00022723"/>
    </source>
</evidence>
<dbReference type="PANTHER" id="PTHR43808">
    <property type="entry name" value="ACETYLORNITHINE DEACETYLASE"/>
    <property type="match status" value="1"/>
</dbReference>
<feature type="domain" description="Peptidase M20 dimerisation" evidence="4">
    <location>
        <begin position="185"/>
        <end position="279"/>
    </location>
</feature>
<dbReference type="RefSeq" id="WP_260104059.1">
    <property type="nucleotide sequence ID" value="NZ_JALXSQ010000012.1"/>
</dbReference>
<dbReference type="GO" id="GO:0009014">
    <property type="term" value="F:succinyl-diaminopimelate desuccinylase activity"/>
    <property type="evidence" value="ECO:0007669"/>
    <property type="project" value="UniProtKB-EC"/>
</dbReference>
<dbReference type="InterPro" id="IPR002933">
    <property type="entry name" value="Peptidase_M20"/>
</dbReference>
<evidence type="ECO:0000259" key="4">
    <source>
        <dbReference type="Pfam" id="PF07687"/>
    </source>
</evidence>
<dbReference type="Pfam" id="PF01546">
    <property type="entry name" value="Peptidase_M20"/>
    <property type="match status" value="1"/>
</dbReference>
<dbReference type="Proteomes" id="UP001525379">
    <property type="component" value="Unassembled WGS sequence"/>
</dbReference>
<evidence type="ECO:0000313" key="6">
    <source>
        <dbReference type="Proteomes" id="UP001525379"/>
    </source>
</evidence>
<dbReference type="Gene3D" id="3.30.70.360">
    <property type="match status" value="1"/>
</dbReference>
<proteinExistence type="predicted"/>
<dbReference type="InterPro" id="IPR010174">
    <property type="entry name" value="Succinyl-DAP_deSuclase_DapE"/>
</dbReference>
<protein>
    <recommendedName>
        <fullName evidence="3">Succinyl-diaminopimelate desuccinylase</fullName>
        <ecNumber evidence="3">3.5.1.18</ecNumber>
    </recommendedName>
</protein>
<evidence type="ECO:0000313" key="5">
    <source>
        <dbReference type="EMBL" id="MCT2042556.1"/>
    </source>
</evidence>
<dbReference type="Gene3D" id="3.40.630.10">
    <property type="entry name" value="Zn peptidases"/>
    <property type="match status" value="1"/>
</dbReference>
<accession>A0ABT2HWP9</accession>
<gene>
    <name evidence="5" type="primary">dapE</name>
    <name evidence="5" type="ORF">M3D15_04305</name>
</gene>
<keyword evidence="2 5" id="KW-0378">Hydrolase</keyword>
<dbReference type="SUPFAM" id="SSF55031">
    <property type="entry name" value="Bacterial exopeptidase dimerisation domain"/>
    <property type="match status" value="1"/>
</dbReference>